<accession>A0ABX2G3P1</accession>
<evidence type="ECO:0000313" key="4">
    <source>
        <dbReference type="Proteomes" id="UP001516061"/>
    </source>
</evidence>
<dbReference type="Pfam" id="PF08668">
    <property type="entry name" value="HDOD"/>
    <property type="match status" value="1"/>
</dbReference>
<proteinExistence type="predicted"/>
<dbReference type="EMBL" id="JABSNM010000006">
    <property type="protein sequence ID" value="NRT56052.1"/>
    <property type="molecule type" value="Genomic_DNA"/>
</dbReference>
<sequence>MTETLLCNALPVPAEAADGAAPPSQGPGLPAPGGLALPQPPLLLTQLRGEPAAALSRLAACLDAPSCATLMQCSVALGLGPPGGRRSTFEAAIDGFGAHRAVDLFGVLALVGQMRALAQQRDGAGGPCASWAGFWEHGLHRARVLAWLARRHGGVPADLALAFGLLCDSAVALMMLELQAPSYRVTLAEANLGHRPVTEVERGRHGTDHAEVACAIARGWGLDAELAAAVGRHHDDRVLSAPGQPQVRTLVALGLVADRMTVRPAARHRQHVEWQRGGALALHALGLSLQDYDDWLDEIGVQATPGGRG</sequence>
<gene>
    <name evidence="3" type="ORF">HNQ01_001787</name>
</gene>
<dbReference type="InterPro" id="IPR013976">
    <property type="entry name" value="HDOD"/>
</dbReference>
<dbReference type="PROSITE" id="PS51833">
    <property type="entry name" value="HDOD"/>
    <property type="match status" value="1"/>
</dbReference>
<evidence type="ECO:0000259" key="2">
    <source>
        <dbReference type="PROSITE" id="PS51833"/>
    </source>
</evidence>
<feature type="region of interest" description="Disordered" evidence="1">
    <location>
        <begin position="16"/>
        <end position="35"/>
    </location>
</feature>
<keyword evidence="4" id="KW-1185">Reference proteome</keyword>
<feature type="compositionally biased region" description="Low complexity" evidence="1">
    <location>
        <begin position="19"/>
        <end position="35"/>
    </location>
</feature>
<organism evidence="3 4">
    <name type="scientific">Sphaerotilus uruguayifluvii</name>
    <dbReference type="NCBI Taxonomy" id="2735897"/>
    <lineage>
        <taxon>Bacteria</taxon>
        <taxon>Pseudomonadati</taxon>
        <taxon>Pseudomonadota</taxon>
        <taxon>Betaproteobacteria</taxon>
        <taxon>Burkholderiales</taxon>
        <taxon>Sphaerotilaceae</taxon>
        <taxon>Sphaerotilus</taxon>
    </lineage>
</organism>
<reference evidence="3 4" key="1">
    <citation type="submission" date="2020-05" db="EMBL/GenBank/DDBJ databases">
        <title>Genomic Encyclopedia of Type Strains, Phase IV (KMG-V): Genome sequencing to study the core and pangenomes of soil and plant-associated prokaryotes.</title>
        <authorList>
            <person name="Whitman W."/>
        </authorList>
    </citation>
    <scope>NUCLEOTIDE SEQUENCE [LARGE SCALE GENOMIC DNA]</scope>
    <source>
        <strain evidence="3 4">C29</strain>
    </source>
</reference>
<dbReference type="RefSeq" id="WP_173805024.1">
    <property type="nucleotide sequence ID" value="NZ_JABSNM010000006.1"/>
</dbReference>
<dbReference type="SUPFAM" id="SSF109604">
    <property type="entry name" value="HD-domain/PDEase-like"/>
    <property type="match status" value="1"/>
</dbReference>
<feature type="domain" description="HDOD" evidence="2">
    <location>
        <begin position="29"/>
        <end position="236"/>
    </location>
</feature>
<dbReference type="Proteomes" id="UP001516061">
    <property type="component" value="Unassembled WGS sequence"/>
</dbReference>
<protein>
    <recommendedName>
        <fullName evidence="2">HDOD domain-containing protein</fullName>
    </recommendedName>
</protein>
<evidence type="ECO:0000313" key="3">
    <source>
        <dbReference type="EMBL" id="NRT56052.1"/>
    </source>
</evidence>
<comment type="caution">
    <text evidence="3">The sequence shown here is derived from an EMBL/GenBank/DDBJ whole genome shotgun (WGS) entry which is preliminary data.</text>
</comment>
<name>A0ABX2G3P1_9BURK</name>
<dbReference type="Gene3D" id="1.10.3210.10">
    <property type="entry name" value="Hypothetical protein af1432"/>
    <property type="match status" value="1"/>
</dbReference>
<evidence type="ECO:0000256" key="1">
    <source>
        <dbReference type="SAM" id="MobiDB-lite"/>
    </source>
</evidence>